<proteinExistence type="predicted"/>
<dbReference type="VEuPathDB" id="VectorBase:GMOY007833"/>
<name>A0A1B0G3D2_GLOMM</name>
<reference evidence="1" key="1">
    <citation type="submission" date="2020-05" db="UniProtKB">
        <authorList>
            <consortium name="EnsemblMetazoa"/>
        </authorList>
    </citation>
    <scope>IDENTIFICATION</scope>
    <source>
        <strain evidence="1">Yale</strain>
    </source>
</reference>
<protein>
    <submittedName>
        <fullName evidence="1">Uncharacterized protein</fullName>
    </submittedName>
</protein>
<organism evidence="1 2">
    <name type="scientific">Glossina morsitans morsitans</name>
    <name type="common">Savannah tsetse fly</name>
    <dbReference type="NCBI Taxonomy" id="37546"/>
    <lineage>
        <taxon>Eukaryota</taxon>
        <taxon>Metazoa</taxon>
        <taxon>Ecdysozoa</taxon>
        <taxon>Arthropoda</taxon>
        <taxon>Hexapoda</taxon>
        <taxon>Insecta</taxon>
        <taxon>Pterygota</taxon>
        <taxon>Neoptera</taxon>
        <taxon>Endopterygota</taxon>
        <taxon>Diptera</taxon>
        <taxon>Brachycera</taxon>
        <taxon>Muscomorpha</taxon>
        <taxon>Hippoboscoidea</taxon>
        <taxon>Glossinidae</taxon>
        <taxon>Glossina</taxon>
    </lineage>
</organism>
<keyword evidence="2" id="KW-1185">Reference proteome</keyword>
<dbReference type="EnsemblMetazoa" id="GMOY007833-RA">
    <property type="protein sequence ID" value="GMOY007833-PA"/>
    <property type="gene ID" value="GMOY007833"/>
</dbReference>
<evidence type="ECO:0000313" key="1">
    <source>
        <dbReference type="EnsemblMetazoa" id="GMOY007833-PA"/>
    </source>
</evidence>
<dbReference type="AlphaFoldDB" id="A0A1B0G3D2"/>
<sequence>MKRFLRGNETIERLNIKKICDNVQTIYITLVTADEDKVAQAMKTCSSSLLQCKDDKHLLNDSISESALHLHLNISNVPVAGNRSITPLIEKENMLTILYNEQSRYQG</sequence>
<dbReference type="Proteomes" id="UP000092444">
    <property type="component" value="Unassembled WGS sequence"/>
</dbReference>
<dbReference type="EMBL" id="CCAG010020331">
    <property type="status" value="NOT_ANNOTATED_CDS"/>
    <property type="molecule type" value="Genomic_DNA"/>
</dbReference>
<evidence type="ECO:0000313" key="2">
    <source>
        <dbReference type="Proteomes" id="UP000092444"/>
    </source>
</evidence>
<accession>A0A1B0G3D2</accession>